<evidence type="ECO:0000256" key="1">
    <source>
        <dbReference type="SAM" id="MobiDB-lite"/>
    </source>
</evidence>
<dbReference type="AlphaFoldDB" id="A0A4Z1PQ55"/>
<feature type="region of interest" description="Disordered" evidence="1">
    <location>
        <begin position="93"/>
        <end position="114"/>
    </location>
</feature>
<dbReference type="OrthoDB" id="2446291at2759"/>
<comment type="caution">
    <text evidence="2">The sequence shown here is derived from an EMBL/GenBank/DDBJ whole genome shotgun (WGS) entry which is preliminary data.</text>
</comment>
<feature type="region of interest" description="Disordered" evidence="1">
    <location>
        <begin position="263"/>
        <end position="288"/>
    </location>
</feature>
<reference evidence="2 3" key="1">
    <citation type="submission" date="2019-04" db="EMBL/GenBank/DDBJ databases">
        <title>High contiguity whole genome sequence and gene annotation resource for two Venturia nashicola isolates.</title>
        <authorList>
            <person name="Prokchorchik M."/>
            <person name="Won K."/>
            <person name="Lee Y."/>
            <person name="Choi E.D."/>
            <person name="Segonzac C."/>
            <person name="Sohn K.H."/>
        </authorList>
    </citation>
    <scope>NUCLEOTIDE SEQUENCE [LARGE SCALE GENOMIC DNA]</scope>
    <source>
        <strain evidence="2 3">PRI2</strain>
    </source>
</reference>
<accession>A0A4Z1PQ55</accession>
<name>A0A4Z1PQ55_9PEZI</name>
<protein>
    <submittedName>
        <fullName evidence="2">Fatty acid synthase subunit alpha</fullName>
    </submittedName>
</protein>
<dbReference type="EMBL" id="SNSC02000004">
    <property type="protein sequence ID" value="TID25042.1"/>
    <property type="molecule type" value="Genomic_DNA"/>
</dbReference>
<evidence type="ECO:0000313" key="3">
    <source>
        <dbReference type="Proteomes" id="UP000298493"/>
    </source>
</evidence>
<dbReference type="Proteomes" id="UP000298493">
    <property type="component" value="Unassembled WGS sequence"/>
</dbReference>
<proteinExistence type="predicted"/>
<keyword evidence="3" id="KW-1185">Reference proteome</keyword>
<feature type="compositionally biased region" description="Polar residues" evidence="1">
    <location>
        <begin position="105"/>
        <end position="114"/>
    </location>
</feature>
<evidence type="ECO:0000313" key="2">
    <source>
        <dbReference type="EMBL" id="TID25042.1"/>
    </source>
</evidence>
<sequence length="319" mass="35369">MDQMQSRKRRRDDFDENAFIDGIHADKVCTTDDSCRVEQPALYGMKAANARKRQRSTASHFDFTSFNLMRPPMPRAHTLPFRLDHALPLQQQPPTFDALDADSGSEPSGGNSPASFMSFPAPTEFADVDMNIDDNVSIAGSVSPEAAYQHHSPFLRPNNKDSRDQFHGGRIPTPIHSSFQIGAPPRSLSLGLSNSFGGPMLPGGFSRQYRPRLSNEADHRMPSPITEDCFEGPTEITSSQLSRLSVSQTSMDDYDDMEMDDIMSSQQQSPPVSPTGRGRIGRARSDAISTGQSKRVVFGYRDDCAKCRARMPGHWAHFI</sequence>
<gene>
    <name evidence="2" type="ORF">E6O75_ATG04247</name>
</gene>
<organism evidence="2 3">
    <name type="scientific">Venturia nashicola</name>
    <dbReference type="NCBI Taxonomy" id="86259"/>
    <lineage>
        <taxon>Eukaryota</taxon>
        <taxon>Fungi</taxon>
        <taxon>Dikarya</taxon>
        <taxon>Ascomycota</taxon>
        <taxon>Pezizomycotina</taxon>
        <taxon>Dothideomycetes</taxon>
        <taxon>Pleosporomycetidae</taxon>
        <taxon>Venturiales</taxon>
        <taxon>Venturiaceae</taxon>
        <taxon>Venturia</taxon>
    </lineage>
</organism>